<proteinExistence type="predicted"/>
<dbReference type="EMBL" id="CM023491">
    <property type="protein sequence ID" value="KAH6940534.1"/>
    <property type="molecule type" value="Genomic_DNA"/>
</dbReference>
<accession>A0ACB7T3G0</accession>
<gene>
    <name evidence="1" type="ORF">HPB50_000555</name>
</gene>
<evidence type="ECO:0000313" key="2">
    <source>
        <dbReference type="Proteomes" id="UP000821845"/>
    </source>
</evidence>
<dbReference type="Proteomes" id="UP000821845">
    <property type="component" value="Chromosome 11"/>
</dbReference>
<keyword evidence="2" id="KW-1185">Reference proteome</keyword>
<reference evidence="1" key="1">
    <citation type="submission" date="2020-05" db="EMBL/GenBank/DDBJ databases">
        <title>Large-scale comparative analyses of tick genomes elucidate their genetic diversity and vector capacities.</title>
        <authorList>
            <person name="Jia N."/>
            <person name="Wang J."/>
            <person name="Shi W."/>
            <person name="Du L."/>
            <person name="Sun Y."/>
            <person name="Zhan W."/>
            <person name="Jiang J."/>
            <person name="Wang Q."/>
            <person name="Zhang B."/>
            <person name="Ji P."/>
            <person name="Sakyi L.B."/>
            <person name="Cui X."/>
            <person name="Yuan T."/>
            <person name="Jiang B."/>
            <person name="Yang W."/>
            <person name="Lam T.T.-Y."/>
            <person name="Chang Q."/>
            <person name="Ding S."/>
            <person name="Wang X."/>
            <person name="Zhu J."/>
            <person name="Ruan X."/>
            <person name="Zhao L."/>
            <person name="Wei J."/>
            <person name="Que T."/>
            <person name="Du C."/>
            <person name="Cheng J."/>
            <person name="Dai P."/>
            <person name="Han X."/>
            <person name="Huang E."/>
            <person name="Gao Y."/>
            <person name="Liu J."/>
            <person name="Shao H."/>
            <person name="Ye R."/>
            <person name="Li L."/>
            <person name="Wei W."/>
            <person name="Wang X."/>
            <person name="Wang C."/>
            <person name="Yang T."/>
            <person name="Huo Q."/>
            <person name="Li W."/>
            <person name="Guo W."/>
            <person name="Chen H."/>
            <person name="Zhou L."/>
            <person name="Ni X."/>
            <person name="Tian J."/>
            <person name="Zhou Y."/>
            <person name="Sheng Y."/>
            <person name="Liu T."/>
            <person name="Pan Y."/>
            <person name="Xia L."/>
            <person name="Li J."/>
            <person name="Zhao F."/>
            <person name="Cao W."/>
        </authorList>
    </citation>
    <scope>NUCLEOTIDE SEQUENCE</scope>
    <source>
        <strain evidence="1">Hyas-2018</strain>
    </source>
</reference>
<sequence length="590" mass="68204">MHYFRVPRPYWEDRLLKLRMGGLNVVDFYIDWSGHEPEPGQYNFRDEYDLAAFLEAIKRAGLLAMVRPGPFVCGEIDNAGFPYWLVREHPHIRYRTMQREYVDEVKKWFNVLFPKIVPYLYKNGGPIILVQLENEYGHLDGYCDPNYMEFMLSLQEELLGKDVVMFRSDSPVQFRYDCDKVRDILVAGNCYPRTNVTKVFDAIRRGMVKPGGPILVPEYYTGWMDYWGFGHNKEDPRHVIKTFDEMMKQGGNVVFYMYHGGTSFGFKAGTSNTAPLVSSYDYGAPLGEDGDPRPYYYQIRKVISKYMPVPKGKLPQQSRKLKLGAINMDQGTPLDAVMAYFRQKGLLRQKLSKFPLTFEEFGLDFGFMMYKTKVEVQRAREYNVTLHGLRDRAHLSVRRERHVIQAFTTNEKKKPKLYERVFLRKAEEMSILVENMGREDFGPKNKDPKGIRRVTADGSDMNNWVMEAVPVSRNSDISELVRFLGRRHGEPCGSPPCFYYGTFVLPKKQVPLDTFLDPSNYTKGVAFVNGINVGRYWPAVGPQVTLYVPGPFLRPHPEENCVTMMEIDEVPDPDKRGVSFVNKPRLEGPV</sequence>
<organism evidence="1 2">
    <name type="scientific">Hyalomma asiaticum</name>
    <name type="common">Tick</name>
    <dbReference type="NCBI Taxonomy" id="266040"/>
    <lineage>
        <taxon>Eukaryota</taxon>
        <taxon>Metazoa</taxon>
        <taxon>Ecdysozoa</taxon>
        <taxon>Arthropoda</taxon>
        <taxon>Chelicerata</taxon>
        <taxon>Arachnida</taxon>
        <taxon>Acari</taxon>
        <taxon>Parasitiformes</taxon>
        <taxon>Ixodida</taxon>
        <taxon>Ixodoidea</taxon>
        <taxon>Ixodidae</taxon>
        <taxon>Hyalomminae</taxon>
        <taxon>Hyalomma</taxon>
    </lineage>
</organism>
<evidence type="ECO:0000313" key="1">
    <source>
        <dbReference type="EMBL" id="KAH6940534.1"/>
    </source>
</evidence>
<name>A0ACB7T3G0_HYAAI</name>
<protein>
    <submittedName>
        <fullName evidence="1">Uncharacterized protein</fullName>
    </submittedName>
</protein>
<comment type="caution">
    <text evidence="1">The sequence shown here is derived from an EMBL/GenBank/DDBJ whole genome shotgun (WGS) entry which is preliminary data.</text>
</comment>